<accession>A0A838ZI93</accession>
<organism evidence="3 4">
    <name type="scientific">Moheibacter lacus</name>
    <dbReference type="NCBI Taxonomy" id="2745851"/>
    <lineage>
        <taxon>Bacteria</taxon>
        <taxon>Pseudomonadati</taxon>
        <taxon>Bacteroidota</taxon>
        <taxon>Flavobacteriia</taxon>
        <taxon>Flavobacteriales</taxon>
        <taxon>Weeksellaceae</taxon>
        <taxon>Moheibacter</taxon>
    </lineage>
</organism>
<evidence type="ECO:0000313" key="4">
    <source>
        <dbReference type="Proteomes" id="UP000552241"/>
    </source>
</evidence>
<dbReference type="Proteomes" id="UP000552241">
    <property type="component" value="Unassembled WGS sequence"/>
</dbReference>
<dbReference type="RefSeq" id="WP_182042532.1">
    <property type="nucleotide sequence ID" value="NZ_JACDZE010000001.1"/>
</dbReference>
<dbReference type="AlphaFoldDB" id="A0A838ZI93"/>
<proteinExistence type="predicted"/>
<reference evidence="3 4" key="1">
    <citation type="submission" date="2020-07" db="EMBL/GenBank/DDBJ databases">
        <title>Moheibacter lacus sp. nov., a member of the family Flavobacteriaceae isolated from freshwater lake sediment.</title>
        <authorList>
            <person name="Liu Y."/>
        </authorList>
    </citation>
    <scope>NUCLEOTIDE SEQUENCE [LARGE SCALE GENOMIC DNA]</scope>
    <source>
        <strain evidence="3 4">BDHS18</strain>
    </source>
</reference>
<gene>
    <name evidence="3" type="ORF">HU137_04145</name>
</gene>
<evidence type="ECO:0000256" key="2">
    <source>
        <dbReference type="SAM" id="SignalP"/>
    </source>
</evidence>
<feature type="transmembrane region" description="Helical" evidence="1">
    <location>
        <begin position="100"/>
        <end position="125"/>
    </location>
</feature>
<name>A0A838ZI93_9FLAO</name>
<keyword evidence="2" id="KW-0732">Signal</keyword>
<protein>
    <submittedName>
        <fullName evidence="3">Uncharacterized protein</fullName>
    </submittedName>
</protein>
<feature type="signal peptide" evidence="2">
    <location>
        <begin position="1"/>
        <end position="17"/>
    </location>
</feature>
<comment type="caution">
    <text evidence="3">The sequence shown here is derived from an EMBL/GenBank/DDBJ whole genome shotgun (WGS) entry which is preliminary data.</text>
</comment>
<evidence type="ECO:0000256" key="1">
    <source>
        <dbReference type="SAM" id="Phobius"/>
    </source>
</evidence>
<feature type="chain" id="PRO_5032782890" evidence="2">
    <location>
        <begin position="18"/>
        <end position="164"/>
    </location>
</feature>
<dbReference type="EMBL" id="JACDZE010000001">
    <property type="protein sequence ID" value="MBA5628958.1"/>
    <property type="molecule type" value="Genomic_DNA"/>
</dbReference>
<keyword evidence="1" id="KW-1133">Transmembrane helix</keyword>
<sequence length="164" mass="17837">MKKLVFAILLIPALSFAQIEELPTSKVERGANSKSFFIKDAQEFRFKEYENVFSNEQAIGYMRKAKTNKSNASILTYSGGAILGLGVGVYVITKSTEGNFLGYILSGSTIALGAGIMLSSIPLWMGYSKNIKKAIDVENGDVQESNAQLNLNINGNGFGLAYQF</sequence>
<keyword evidence="4" id="KW-1185">Reference proteome</keyword>
<keyword evidence="1" id="KW-0472">Membrane</keyword>
<keyword evidence="1" id="KW-0812">Transmembrane</keyword>
<evidence type="ECO:0000313" key="3">
    <source>
        <dbReference type="EMBL" id="MBA5628958.1"/>
    </source>
</evidence>
<feature type="transmembrane region" description="Helical" evidence="1">
    <location>
        <begin position="74"/>
        <end position="93"/>
    </location>
</feature>